<dbReference type="Pfam" id="PF08545">
    <property type="entry name" value="ACP_syn_III"/>
    <property type="match status" value="1"/>
</dbReference>
<dbReference type="GO" id="GO:0004315">
    <property type="term" value="F:3-oxoacyl-[acyl-carrier-protein] synthase activity"/>
    <property type="evidence" value="ECO:0007669"/>
    <property type="project" value="InterPro"/>
</dbReference>
<reference evidence="7" key="1">
    <citation type="journal article" date="2012" name="Med. Chem. Commun.">
        <title>Activation of a silent phenazine biosynthetic gene cluster reveals a novel natural product and a new resistance mechanism against phenazines.</title>
        <authorList>
            <person name="Saleh O."/>
            <person name="Bonitz T."/>
            <person name="Flinspach K."/>
            <person name="Kulik A."/>
            <person name="Burkard N."/>
            <person name="Muehlenweg A."/>
            <person name="Vente A."/>
            <person name="Polnick S."/>
            <person name="Laemmerhofer M."/>
            <person name="Gust B."/>
            <person name="Fiedler H.-P."/>
            <person name="Heide L."/>
        </authorList>
    </citation>
    <scope>NUCLEOTIDE SEQUENCE</scope>
    <source>
        <strain evidence="7">Tue1028</strain>
    </source>
</reference>
<feature type="domain" description="Beta-ketoacyl-[acyl-carrier-protein] synthase III C-terminal" evidence="4">
    <location>
        <begin position="236"/>
        <end position="325"/>
    </location>
</feature>
<evidence type="ECO:0000256" key="2">
    <source>
        <dbReference type="ARBA" id="ARBA00022679"/>
    </source>
</evidence>
<dbReference type="InterPro" id="IPR013751">
    <property type="entry name" value="ACP_syn_III_N"/>
</dbReference>
<keyword evidence="3" id="KW-0012">Acyltransferase</keyword>
<dbReference type="Pfam" id="PF08541">
    <property type="entry name" value="ACP_syn_III_C"/>
    <property type="match status" value="1"/>
</dbReference>
<dbReference type="Gene3D" id="3.40.47.10">
    <property type="match status" value="1"/>
</dbReference>
<protein>
    <submittedName>
        <fullName evidence="7">Putative acetoacetyl-CoA synthase</fullName>
    </submittedName>
</protein>
<keyword evidence="1" id="KW-0963">Cytoplasm</keyword>
<dbReference type="SUPFAM" id="SSF53901">
    <property type="entry name" value="Thiolase-like"/>
    <property type="match status" value="1"/>
</dbReference>
<dbReference type="NCBIfam" id="NF006829">
    <property type="entry name" value="PRK09352.1"/>
    <property type="match status" value="1"/>
</dbReference>
<dbReference type="CDD" id="cd00830">
    <property type="entry name" value="KAS_III"/>
    <property type="match status" value="1"/>
</dbReference>
<dbReference type="InterPro" id="IPR013747">
    <property type="entry name" value="ACP_syn_III_C"/>
</dbReference>
<dbReference type="GO" id="GO:0006633">
    <property type="term" value="P:fatty acid biosynthetic process"/>
    <property type="evidence" value="ECO:0007669"/>
    <property type="project" value="InterPro"/>
</dbReference>
<evidence type="ECO:0000313" key="7">
    <source>
        <dbReference type="EMBL" id="AFS18583.1"/>
    </source>
</evidence>
<dbReference type="EMBL" id="JQ659263">
    <property type="protein sequence ID" value="AFS18583.1"/>
    <property type="molecule type" value="Genomic_DNA"/>
</dbReference>
<evidence type="ECO:0000313" key="6">
    <source>
        <dbReference type="EMBL" id="AFS18568.1"/>
    </source>
</evidence>
<feature type="domain" description="Beta-ketoacyl-[acyl-carrier-protein] synthase III N-terminal" evidence="5">
    <location>
        <begin position="107"/>
        <end position="184"/>
    </location>
</feature>
<evidence type="ECO:0000256" key="3">
    <source>
        <dbReference type="ARBA" id="ARBA00023315"/>
    </source>
</evidence>
<proteinExistence type="predicted"/>
<accession>J9WQX2</accession>
<evidence type="ECO:0000259" key="5">
    <source>
        <dbReference type="Pfam" id="PF08545"/>
    </source>
</evidence>
<dbReference type="PANTHER" id="PTHR34069">
    <property type="entry name" value="3-OXOACYL-[ACYL-CARRIER-PROTEIN] SYNTHASE 3"/>
    <property type="match status" value="1"/>
</dbReference>
<organism evidence="7">
    <name type="scientific">Streptomyces tendae</name>
    <dbReference type="NCBI Taxonomy" id="1932"/>
    <lineage>
        <taxon>Bacteria</taxon>
        <taxon>Bacillati</taxon>
        <taxon>Actinomycetota</taxon>
        <taxon>Actinomycetes</taxon>
        <taxon>Kitasatosporales</taxon>
        <taxon>Streptomycetaceae</taxon>
        <taxon>Streptomyces</taxon>
    </lineage>
</organism>
<gene>
    <name evidence="7" type="primary">acs1</name>
    <name evidence="6" type="synonym">acs2</name>
</gene>
<keyword evidence="2" id="KW-0808">Transferase</keyword>
<sequence length="325" mass="34489">MSDVRILGTGAYVPDRIVSNDEVGAPAGVDDAWITAKTAIRERRWAATHQATSDLATQAARNALDCAGITAAELTVIIVATSTPDRPQPPTAAYVQHNLAATHAAAFDINAVCSGEIFALSAAEGTLARKGGHALIIGADLYSRILNPTDRKTTVLFGDGAGAMILGPATTGPRIRHLTLHTYGEHSDLIQVPAGGSRLPTTTQTLQQDQHYFTMDGRGVRRFVADHLPRLTKEFLHEAGTVPDDIRHFIPHQANGVMLDDLFTQLALPHATMHQTLTTYANTGAASIPLTLDTAHRNNALHPGDLILLAGFGGGMAAGLALIEW</sequence>
<name>J9WQX2_STRTE</name>
<dbReference type="InterPro" id="IPR016039">
    <property type="entry name" value="Thiolase-like"/>
</dbReference>
<dbReference type="GO" id="GO:0044550">
    <property type="term" value="P:secondary metabolite biosynthetic process"/>
    <property type="evidence" value="ECO:0007669"/>
    <property type="project" value="TreeGrafter"/>
</dbReference>
<evidence type="ECO:0000259" key="4">
    <source>
        <dbReference type="Pfam" id="PF08541"/>
    </source>
</evidence>
<dbReference type="AlphaFoldDB" id="J9WQX2"/>
<dbReference type="EMBL" id="JQ659263">
    <property type="protein sequence ID" value="AFS18568.1"/>
    <property type="molecule type" value="Genomic_DNA"/>
</dbReference>
<evidence type="ECO:0000256" key="1">
    <source>
        <dbReference type="ARBA" id="ARBA00022490"/>
    </source>
</evidence>
<dbReference type="PANTHER" id="PTHR34069:SF2">
    <property type="entry name" value="BETA-KETOACYL-[ACYL-CARRIER-PROTEIN] SYNTHASE III"/>
    <property type="match status" value="1"/>
</dbReference>